<proteinExistence type="predicted"/>
<organism evidence="1 2">
    <name type="scientific">Postia placenta MAD-698-R-SB12</name>
    <dbReference type="NCBI Taxonomy" id="670580"/>
    <lineage>
        <taxon>Eukaryota</taxon>
        <taxon>Fungi</taxon>
        <taxon>Dikarya</taxon>
        <taxon>Basidiomycota</taxon>
        <taxon>Agaricomycotina</taxon>
        <taxon>Agaricomycetes</taxon>
        <taxon>Polyporales</taxon>
        <taxon>Adustoporiaceae</taxon>
        <taxon>Rhodonia</taxon>
    </lineage>
</organism>
<gene>
    <name evidence="1" type="ORF">POSPLADRAFT_1140476</name>
</gene>
<keyword evidence="2" id="KW-1185">Reference proteome</keyword>
<dbReference type="STRING" id="670580.A0A1X6N3H9"/>
<accession>A0A1X6N3H9</accession>
<reference evidence="1 2" key="1">
    <citation type="submission" date="2017-04" db="EMBL/GenBank/DDBJ databases">
        <title>Genome Sequence of the Model Brown-Rot Fungus Postia placenta SB12.</title>
        <authorList>
            <consortium name="DOE Joint Genome Institute"/>
            <person name="Gaskell J."/>
            <person name="Kersten P."/>
            <person name="Larrondo L.F."/>
            <person name="Canessa P."/>
            <person name="Martinez D."/>
            <person name="Hibbett D."/>
            <person name="Schmoll M."/>
            <person name="Kubicek C.P."/>
            <person name="Martinez A.T."/>
            <person name="Yadav J."/>
            <person name="Master E."/>
            <person name="Magnuson J.K."/>
            <person name="James T."/>
            <person name="Yaver D."/>
            <person name="Berka R."/>
            <person name="Labutti K."/>
            <person name="Lipzen A."/>
            <person name="Aerts A."/>
            <person name="Barry K."/>
            <person name="Henrissat B."/>
            <person name="Blanchette R."/>
            <person name="Grigoriev I."/>
            <person name="Cullen D."/>
        </authorList>
    </citation>
    <scope>NUCLEOTIDE SEQUENCE [LARGE SCALE GENOMIC DNA]</scope>
    <source>
        <strain evidence="1 2">MAD-698-R-SB12</strain>
    </source>
</reference>
<protein>
    <submittedName>
        <fullName evidence="1">Uncharacterized protein</fullName>
    </submittedName>
</protein>
<dbReference type="Proteomes" id="UP000194127">
    <property type="component" value="Unassembled WGS sequence"/>
</dbReference>
<dbReference type="OrthoDB" id="2787271at2759"/>
<evidence type="ECO:0000313" key="2">
    <source>
        <dbReference type="Proteomes" id="UP000194127"/>
    </source>
</evidence>
<name>A0A1X6N3H9_9APHY</name>
<dbReference type="EMBL" id="KZ110595">
    <property type="protein sequence ID" value="OSX63158.1"/>
    <property type="molecule type" value="Genomic_DNA"/>
</dbReference>
<sequence length="301" mass="33415">MYNLTTRYWKVRTRRKIDSKSDLKVVFSPRAKTIPTHRPRVSGSAVSILRRQDVVEAAELAMTSRVAYATAMPRYLSEVTLSNSARAQRSKVAQYYAANDDRQIRPSELLAPERDRFLHSLTHSLTSLTLARRPDILTLLEPHTVWPCVRRLSVWGNVGSLAALAAAFPALVYLHVPTLDLDVVDTLRPAVWPALDHVVTGCPLPLACPVRRLELHYDLDAIDEAAWYAGTLALLRDTAPVVLACSMNSRILSCIANTVPSVRFAEFLVTDFLLEALLGGDAESAESCIVSQSGCERRMPH</sequence>
<dbReference type="GeneID" id="36330125"/>
<evidence type="ECO:0000313" key="1">
    <source>
        <dbReference type="EMBL" id="OSX63158.1"/>
    </source>
</evidence>
<dbReference type="RefSeq" id="XP_024339952.1">
    <property type="nucleotide sequence ID" value="XM_024485176.1"/>
</dbReference>
<dbReference type="AlphaFoldDB" id="A0A1X6N3H9"/>